<evidence type="ECO:0000256" key="5">
    <source>
        <dbReference type="ARBA" id="ARBA00022679"/>
    </source>
</evidence>
<reference evidence="19" key="1">
    <citation type="submission" date="2015-07" db="EMBL/GenBank/DDBJ databases">
        <title>Transcriptome Assembly of Anthurium amnicola.</title>
        <authorList>
            <person name="Suzuki J."/>
        </authorList>
    </citation>
    <scope>NUCLEOTIDE SEQUENCE</scope>
</reference>
<dbReference type="SMART" id="SM00184">
    <property type="entry name" value="RING"/>
    <property type="match status" value="1"/>
</dbReference>
<feature type="transmembrane region" description="Helical" evidence="16">
    <location>
        <begin position="50"/>
        <end position="72"/>
    </location>
</feature>
<keyword evidence="17" id="KW-0732">Signal</keyword>
<organism evidence="19">
    <name type="scientific">Anthurium amnicola</name>
    <dbReference type="NCBI Taxonomy" id="1678845"/>
    <lineage>
        <taxon>Eukaryota</taxon>
        <taxon>Viridiplantae</taxon>
        <taxon>Streptophyta</taxon>
        <taxon>Embryophyta</taxon>
        <taxon>Tracheophyta</taxon>
        <taxon>Spermatophyta</taxon>
        <taxon>Magnoliopsida</taxon>
        <taxon>Liliopsida</taxon>
        <taxon>Araceae</taxon>
        <taxon>Pothoideae</taxon>
        <taxon>Potheae</taxon>
        <taxon>Anthurium</taxon>
    </lineage>
</organism>
<evidence type="ECO:0000256" key="13">
    <source>
        <dbReference type="ARBA" id="ARBA00024209"/>
    </source>
</evidence>
<evidence type="ECO:0000256" key="4">
    <source>
        <dbReference type="ARBA" id="ARBA00012483"/>
    </source>
</evidence>
<evidence type="ECO:0000256" key="15">
    <source>
        <dbReference type="SAM" id="MobiDB-lite"/>
    </source>
</evidence>
<dbReference type="PROSITE" id="PS50089">
    <property type="entry name" value="ZF_RING_2"/>
    <property type="match status" value="1"/>
</dbReference>
<comment type="subcellular location">
    <subcellularLocation>
        <location evidence="2">Membrane</location>
        <topology evidence="2">Single-pass membrane protein</topology>
    </subcellularLocation>
</comment>
<dbReference type="InterPro" id="IPR001841">
    <property type="entry name" value="Znf_RING"/>
</dbReference>
<evidence type="ECO:0000256" key="12">
    <source>
        <dbReference type="ARBA" id="ARBA00023136"/>
    </source>
</evidence>
<comment type="catalytic activity">
    <reaction evidence="1">
        <text>S-ubiquitinyl-[E2 ubiquitin-conjugating enzyme]-L-cysteine + [acceptor protein]-L-lysine = [E2 ubiquitin-conjugating enzyme]-L-cysteine + N(6)-ubiquitinyl-[acceptor protein]-L-lysine.</text>
        <dbReference type="EC" id="2.3.2.27"/>
    </reaction>
</comment>
<comment type="pathway">
    <text evidence="3">Protein modification; protein ubiquitination.</text>
</comment>
<keyword evidence="12 16" id="KW-0472">Membrane</keyword>
<dbReference type="GO" id="GO:0061630">
    <property type="term" value="F:ubiquitin protein ligase activity"/>
    <property type="evidence" value="ECO:0007669"/>
    <property type="project" value="UniProtKB-EC"/>
</dbReference>
<evidence type="ECO:0000256" key="14">
    <source>
        <dbReference type="PROSITE-ProRule" id="PRU00175"/>
    </source>
</evidence>
<evidence type="ECO:0000256" key="3">
    <source>
        <dbReference type="ARBA" id="ARBA00004906"/>
    </source>
</evidence>
<evidence type="ECO:0000256" key="1">
    <source>
        <dbReference type="ARBA" id="ARBA00000900"/>
    </source>
</evidence>
<feature type="domain" description="RING-type" evidence="18">
    <location>
        <begin position="132"/>
        <end position="174"/>
    </location>
</feature>
<sequence>MTTTTQPRHHRRAALLLVFLVVSLACSVQAQSPGGSNSPPGPFNGGFKPSMAIIIVVLISAFFFMGFFSIYLRQCSEQADPSTRAAPGAGAAGARSRRGAARGLDPAVIQTFPTLVYADVKEHKIGKGALECAVCLSEFDDEDTLRLLPRCDHVFHPDCIDAWLAAHTTCPVCRANLVPPADPTPDASTGPDVTVDNASANPADGASELPGEGADGTPVGAATTQPEHVAIAIEEPVQDPVIQPQDRMARVESKRRLPWRSRSFVRPPRFPRSHSTGHSMAVVRPGEDCERYTLRLPDHIRRDVMAGKLRRSSSCAAMHAGGEGGGRKGLGGLGEGSSR</sequence>
<evidence type="ECO:0000256" key="11">
    <source>
        <dbReference type="ARBA" id="ARBA00022989"/>
    </source>
</evidence>
<dbReference type="EMBL" id="GDJX01000157">
    <property type="protein sequence ID" value="JAT67779.1"/>
    <property type="molecule type" value="Transcribed_RNA"/>
</dbReference>
<keyword evidence="6 16" id="KW-0812">Transmembrane</keyword>
<keyword evidence="11 16" id="KW-1133">Transmembrane helix</keyword>
<dbReference type="Pfam" id="PF13639">
    <property type="entry name" value="zf-RING_2"/>
    <property type="match status" value="1"/>
</dbReference>
<keyword evidence="10" id="KW-0862">Zinc</keyword>
<feature type="region of interest" description="Disordered" evidence="15">
    <location>
        <begin position="183"/>
        <end position="221"/>
    </location>
</feature>
<dbReference type="InterPro" id="IPR053238">
    <property type="entry name" value="RING-H2_zinc_finger"/>
</dbReference>
<protein>
    <recommendedName>
        <fullName evidence="4">RING-type E3 ubiquitin transferase</fullName>
        <ecNumber evidence="4">2.3.2.27</ecNumber>
    </recommendedName>
</protein>
<dbReference type="CDD" id="cd16461">
    <property type="entry name" value="RING-H2_EL5-like"/>
    <property type="match status" value="1"/>
</dbReference>
<evidence type="ECO:0000256" key="16">
    <source>
        <dbReference type="SAM" id="Phobius"/>
    </source>
</evidence>
<gene>
    <name evidence="19" type="primary">ATL6</name>
    <name evidence="19" type="ORF">g.17917</name>
</gene>
<dbReference type="FunFam" id="3.30.40.10:FF:000187">
    <property type="entry name" value="E3 ubiquitin-protein ligase ATL6"/>
    <property type="match status" value="1"/>
</dbReference>
<keyword evidence="8 14" id="KW-0863">Zinc-finger</keyword>
<evidence type="ECO:0000256" key="7">
    <source>
        <dbReference type="ARBA" id="ARBA00022723"/>
    </source>
</evidence>
<dbReference type="Gene3D" id="3.30.40.10">
    <property type="entry name" value="Zinc/RING finger domain, C3HC4 (zinc finger)"/>
    <property type="match status" value="1"/>
</dbReference>
<name>A0A1D1ZLP3_9ARAE</name>
<keyword evidence="9" id="KW-0833">Ubl conjugation pathway</keyword>
<evidence type="ECO:0000256" key="17">
    <source>
        <dbReference type="SAM" id="SignalP"/>
    </source>
</evidence>
<comment type="similarity">
    <text evidence="13">Belongs to the RING-type zinc finger family. ATL subfamily.</text>
</comment>
<feature type="compositionally biased region" description="Gly residues" evidence="15">
    <location>
        <begin position="321"/>
        <end position="339"/>
    </location>
</feature>
<evidence type="ECO:0000256" key="9">
    <source>
        <dbReference type="ARBA" id="ARBA00022786"/>
    </source>
</evidence>
<keyword evidence="5" id="KW-0808">Transferase</keyword>
<evidence type="ECO:0000259" key="18">
    <source>
        <dbReference type="PROSITE" id="PS50089"/>
    </source>
</evidence>
<dbReference type="AlphaFoldDB" id="A0A1D1ZLP3"/>
<dbReference type="GO" id="GO:0008270">
    <property type="term" value="F:zinc ion binding"/>
    <property type="evidence" value="ECO:0007669"/>
    <property type="project" value="UniProtKB-KW"/>
</dbReference>
<dbReference type="EC" id="2.3.2.27" evidence="4"/>
<feature type="non-terminal residue" evidence="19">
    <location>
        <position position="339"/>
    </location>
</feature>
<evidence type="ECO:0000256" key="2">
    <source>
        <dbReference type="ARBA" id="ARBA00004167"/>
    </source>
</evidence>
<evidence type="ECO:0000313" key="19">
    <source>
        <dbReference type="EMBL" id="JAT67779.1"/>
    </source>
</evidence>
<dbReference type="InterPro" id="IPR013083">
    <property type="entry name" value="Znf_RING/FYVE/PHD"/>
</dbReference>
<keyword evidence="7" id="KW-0479">Metal-binding</keyword>
<feature type="chain" id="PRO_5008901117" description="RING-type E3 ubiquitin transferase" evidence="17">
    <location>
        <begin position="31"/>
        <end position="339"/>
    </location>
</feature>
<dbReference type="GO" id="GO:0016020">
    <property type="term" value="C:membrane"/>
    <property type="evidence" value="ECO:0007669"/>
    <property type="project" value="UniProtKB-SubCell"/>
</dbReference>
<evidence type="ECO:0000256" key="8">
    <source>
        <dbReference type="ARBA" id="ARBA00022771"/>
    </source>
</evidence>
<dbReference type="PANTHER" id="PTHR14155">
    <property type="entry name" value="RING FINGER DOMAIN-CONTAINING"/>
    <property type="match status" value="1"/>
</dbReference>
<proteinExistence type="inferred from homology"/>
<dbReference type="PANTHER" id="PTHR14155:SF263">
    <property type="entry name" value="E3 UBIQUITIN-PROTEIN LIGASE ATL6"/>
    <property type="match status" value="1"/>
</dbReference>
<dbReference type="SUPFAM" id="SSF57850">
    <property type="entry name" value="RING/U-box"/>
    <property type="match status" value="1"/>
</dbReference>
<accession>A0A1D1ZLP3</accession>
<evidence type="ECO:0000256" key="10">
    <source>
        <dbReference type="ARBA" id="ARBA00022833"/>
    </source>
</evidence>
<evidence type="ECO:0000256" key="6">
    <source>
        <dbReference type="ARBA" id="ARBA00022692"/>
    </source>
</evidence>
<feature type="region of interest" description="Disordered" evidence="15">
    <location>
        <begin position="315"/>
        <end position="339"/>
    </location>
</feature>
<feature type="signal peptide" evidence="17">
    <location>
        <begin position="1"/>
        <end position="30"/>
    </location>
</feature>